<feature type="transmembrane region" description="Helical" evidence="2">
    <location>
        <begin position="76"/>
        <end position="100"/>
    </location>
</feature>
<feature type="transmembrane region" description="Helical" evidence="2">
    <location>
        <begin position="205"/>
        <end position="223"/>
    </location>
</feature>
<evidence type="ECO:0000313" key="4">
    <source>
        <dbReference type="Proteomes" id="UP000070089"/>
    </source>
</evidence>
<feature type="transmembrane region" description="Helical" evidence="2">
    <location>
        <begin position="347"/>
        <end position="370"/>
    </location>
</feature>
<comment type="caution">
    <text evidence="3">The sequence shown here is derived from an EMBL/GenBank/DDBJ whole genome shotgun (WGS) entry which is preliminary data.</text>
</comment>
<evidence type="ECO:0000256" key="1">
    <source>
        <dbReference type="SAM" id="MobiDB-lite"/>
    </source>
</evidence>
<dbReference type="EMBL" id="JXTI01000011">
    <property type="protein sequence ID" value="KWX15277.1"/>
    <property type="molecule type" value="Genomic_DNA"/>
</dbReference>
<feature type="compositionally biased region" description="Polar residues" evidence="1">
    <location>
        <begin position="403"/>
        <end position="414"/>
    </location>
</feature>
<proteinExistence type="predicted"/>
<feature type="transmembrane region" description="Helical" evidence="2">
    <location>
        <begin position="137"/>
        <end position="155"/>
    </location>
</feature>
<feature type="transmembrane region" description="Helical" evidence="2">
    <location>
        <begin position="270"/>
        <end position="289"/>
    </location>
</feature>
<feature type="region of interest" description="Disordered" evidence="1">
    <location>
        <begin position="376"/>
        <end position="414"/>
    </location>
</feature>
<evidence type="ECO:0000313" key="3">
    <source>
        <dbReference type="EMBL" id="KWX15277.1"/>
    </source>
</evidence>
<keyword evidence="2" id="KW-0472">Membrane</keyword>
<dbReference type="OrthoDB" id="10257347at2759"/>
<sequence length="414" mass="44939">MDMSWGIFLRYLAVLLINATAAGCTFGWFALEGSAINHGWDSAKFMPAAYATGLLTFTVGGLLMSLLLVRRLEASLGIIYAFLVMFIGEMMGIVCIIIGVRLLPPVIFLGQVILNFFCVGSYTLSYRLEDKIPRVRVSVTIGFAISTLVYQLVQIPIAPEISLGCWLILHGIAAGFFLLVMWRLKIAQTLPSNLCQHMKTIAHRGIVWLCAVLIFIVILNQSYYFQTFNQRITIFTMDKQNILAIVLSATQALSSLAGLITALPLVPATIISTVCISTSGLSLCLPSTFLSTAIMMGPMALGATGAISSVMGVLYLETHCVEAVSLCYAGMILGNAFGYTLSALYRAFLWVDCLVGAITPLSALCAAVLIPLQHSQKKKPNTERSSEHDAENLIGKENKNDELSSVSVDRSTQP</sequence>
<gene>
    <name evidence="3" type="ORF">QR46_0713</name>
</gene>
<reference evidence="3 4" key="1">
    <citation type="journal article" date="2015" name="Mol. Biochem. Parasitol.">
        <title>Identification of polymorphic genes for use in assemblage B genotyping assays through comparative genomics of multiple assemblage B Giardia duodenalis isolates.</title>
        <authorList>
            <person name="Wielinga C."/>
            <person name="Thompson R.C."/>
            <person name="Monis P."/>
            <person name="Ryan U."/>
        </authorList>
    </citation>
    <scope>NUCLEOTIDE SEQUENCE [LARGE SCALE GENOMIC DNA]</scope>
    <source>
        <strain evidence="3 4">BAH15c1</strain>
    </source>
</reference>
<dbReference type="VEuPathDB" id="GiardiaDB:QR46_0713"/>
<feature type="compositionally biased region" description="Basic and acidic residues" evidence="1">
    <location>
        <begin position="380"/>
        <end position="402"/>
    </location>
</feature>
<accession>A0A132NYX4</accession>
<feature type="transmembrane region" description="Helical" evidence="2">
    <location>
        <begin position="49"/>
        <end position="69"/>
    </location>
</feature>
<feature type="transmembrane region" description="Helical" evidence="2">
    <location>
        <begin position="7"/>
        <end position="29"/>
    </location>
</feature>
<name>A0A132NYX4_GIAIN</name>
<keyword evidence="2" id="KW-0812">Transmembrane</keyword>
<feature type="transmembrane region" description="Helical" evidence="2">
    <location>
        <begin position="323"/>
        <end position="341"/>
    </location>
</feature>
<keyword evidence="2" id="KW-1133">Transmembrane helix</keyword>
<protein>
    <submittedName>
        <fullName evidence="3">Uncharacterized protein</fullName>
    </submittedName>
</protein>
<organism evidence="3 4">
    <name type="scientific">Giardia duodenalis assemblage B</name>
    <dbReference type="NCBI Taxonomy" id="1394984"/>
    <lineage>
        <taxon>Eukaryota</taxon>
        <taxon>Metamonada</taxon>
        <taxon>Diplomonadida</taxon>
        <taxon>Hexamitidae</taxon>
        <taxon>Giardiinae</taxon>
        <taxon>Giardia</taxon>
    </lineage>
</organism>
<dbReference type="Proteomes" id="UP000070089">
    <property type="component" value="Unassembled WGS sequence"/>
</dbReference>
<feature type="transmembrane region" description="Helical" evidence="2">
    <location>
        <begin position="106"/>
        <end position="125"/>
    </location>
</feature>
<feature type="transmembrane region" description="Helical" evidence="2">
    <location>
        <begin position="243"/>
        <end position="263"/>
    </location>
</feature>
<evidence type="ECO:0000256" key="2">
    <source>
        <dbReference type="SAM" id="Phobius"/>
    </source>
</evidence>
<dbReference type="AlphaFoldDB" id="A0A132NYX4"/>
<feature type="transmembrane region" description="Helical" evidence="2">
    <location>
        <begin position="161"/>
        <end position="184"/>
    </location>
</feature>
<feature type="transmembrane region" description="Helical" evidence="2">
    <location>
        <begin position="295"/>
        <end position="316"/>
    </location>
</feature>